<evidence type="ECO:0000256" key="5">
    <source>
        <dbReference type="ARBA" id="ARBA00022840"/>
    </source>
</evidence>
<evidence type="ECO:0000256" key="4">
    <source>
        <dbReference type="ARBA" id="ARBA00022777"/>
    </source>
</evidence>
<dbReference type="EMBL" id="QGNW01000114">
    <property type="protein sequence ID" value="RVW95487.1"/>
    <property type="molecule type" value="Genomic_DNA"/>
</dbReference>
<dbReference type="PROSITE" id="PS00108">
    <property type="entry name" value="PROTEIN_KINASE_ST"/>
    <property type="match status" value="1"/>
</dbReference>
<evidence type="ECO:0000256" key="2">
    <source>
        <dbReference type="ARBA" id="ARBA00022679"/>
    </source>
</evidence>
<dbReference type="GO" id="GO:0004674">
    <property type="term" value="F:protein serine/threonine kinase activity"/>
    <property type="evidence" value="ECO:0007669"/>
    <property type="project" value="InterPro"/>
</dbReference>
<dbReference type="PANTHER" id="PTHR24348">
    <property type="entry name" value="SERINE/THREONINE-PROTEIN KINASE UNC-51-RELATED"/>
    <property type="match status" value="1"/>
</dbReference>
<dbReference type="SMART" id="SM00220">
    <property type="entry name" value="S_TKc"/>
    <property type="match status" value="1"/>
</dbReference>
<evidence type="ECO:0000313" key="10">
    <source>
        <dbReference type="Proteomes" id="UP000288805"/>
    </source>
</evidence>
<accession>A0A438IFN5</accession>
<dbReference type="SUPFAM" id="SSF56112">
    <property type="entry name" value="Protein kinase-like (PK-like)"/>
    <property type="match status" value="1"/>
</dbReference>
<dbReference type="InterPro" id="IPR017441">
    <property type="entry name" value="Protein_kinase_ATP_BS"/>
</dbReference>
<keyword evidence="3 7" id="KW-0547">Nucleotide-binding</keyword>
<dbReference type="Gene3D" id="1.10.510.10">
    <property type="entry name" value="Transferase(Phosphotransferase) domain 1"/>
    <property type="match status" value="1"/>
</dbReference>
<keyword evidence="5 7" id="KW-0067">ATP-binding</keyword>
<dbReference type="InterPro" id="IPR056281">
    <property type="entry name" value="MIT_ATG1a/b/c"/>
</dbReference>
<comment type="similarity">
    <text evidence="1">Belongs to the protein kinase superfamily. CAMK Ser/Thr protein kinase family. SNF1 subfamily.</text>
</comment>
<evidence type="ECO:0000256" key="6">
    <source>
        <dbReference type="ARBA" id="ARBA00058225"/>
    </source>
</evidence>
<dbReference type="InterPro" id="IPR008271">
    <property type="entry name" value="Ser/Thr_kinase_AS"/>
</dbReference>
<dbReference type="Pfam" id="PF24497">
    <property type="entry name" value="MIT_ATG1"/>
    <property type="match status" value="1"/>
</dbReference>
<dbReference type="GO" id="GO:0010506">
    <property type="term" value="P:regulation of autophagy"/>
    <property type="evidence" value="ECO:0007669"/>
    <property type="project" value="InterPro"/>
</dbReference>
<evidence type="ECO:0000313" key="9">
    <source>
        <dbReference type="EMBL" id="RVW95487.1"/>
    </source>
</evidence>
<sequence>MGDPDCKQCRVVGEYILGPRIGSGSYAVVWESRHRQSGMVVAIKEIDKEHLNPKVKDNLFKEIEILRTINHPNIIRLLQAIETSDRIFLVLEYCDGGDLAAYIHRRGRVPEAVARHFMRQLAAGLQVLHEKRLIHRDLKPQNLLLSTNEATTAPLLKIGDFGFARDLTQGLADTQCGSPLYMAPEIIQNQKYDAKADLWSVGAILFQLVTGRPPFDGSTQFQVLITVVVNSLREIIMSYGFRKVPYKNFIQTVWIFADAFYVKTQSLEFNLGCIGDPPTRSWINLYSLEFNLGSKSGPLLVPSHQLKLHCHQQTGYTHPEVWIPMKSPKGLAMEVERLTFNEFFNHKFLVEPRLTVDVEQPSLLPQTKPLVVQFECLRGKNLPTDSTQSPQLPFAHQLNSSTRNPSLTSSIHDVNSKILHRQEHGSTSSNKGGYRFMPSIAHDDPIADSMESIEKGYVLVNAHFASMETLSSSLETSLQDNPAARATIYSPNKNDEDVAVAMKTTELTATSVGAVESPGTMNQIHLHHLLKDGQFLESFSVELVVLAIWKKAVQVCSSWLASTAGSDLPETSSTNESAPVQEVAGLSLNSQEEEIDFSKPSSVSILVESEFIAACDHAEKLSSHLQDMDGNSKMPDAMEIIFQAALAFGKSGAVDEYMENKGSAAALYSKAMLLLSFIVGEATLLPLNPPFSLTPANKHRIQRYIIYLESHLTRFQISQLPSK</sequence>
<evidence type="ECO:0000256" key="3">
    <source>
        <dbReference type="ARBA" id="ARBA00022741"/>
    </source>
</evidence>
<dbReference type="InterPro" id="IPR045269">
    <property type="entry name" value="Atg1-like"/>
</dbReference>
<dbReference type="Proteomes" id="UP000288805">
    <property type="component" value="Unassembled WGS sequence"/>
</dbReference>
<feature type="domain" description="Protein kinase" evidence="8">
    <location>
        <begin position="15"/>
        <end position="300"/>
    </location>
</feature>
<dbReference type="PANTHER" id="PTHR24348:SF22">
    <property type="entry name" value="NON-SPECIFIC SERINE_THREONINE PROTEIN KINASE"/>
    <property type="match status" value="1"/>
</dbReference>
<proteinExistence type="inferred from homology"/>
<organism evidence="9 10">
    <name type="scientific">Vitis vinifera</name>
    <name type="common">Grape</name>
    <dbReference type="NCBI Taxonomy" id="29760"/>
    <lineage>
        <taxon>Eukaryota</taxon>
        <taxon>Viridiplantae</taxon>
        <taxon>Streptophyta</taxon>
        <taxon>Embryophyta</taxon>
        <taxon>Tracheophyta</taxon>
        <taxon>Spermatophyta</taxon>
        <taxon>Magnoliopsida</taxon>
        <taxon>eudicotyledons</taxon>
        <taxon>Gunneridae</taxon>
        <taxon>Pentapetalae</taxon>
        <taxon>rosids</taxon>
        <taxon>Vitales</taxon>
        <taxon>Vitaceae</taxon>
        <taxon>Viteae</taxon>
        <taxon>Vitis</taxon>
    </lineage>
</organism>
<evidence type="ECO:0000259" key="8">
    <source>
        <dbReference type="PROSITE" id="PS50011"/>
    </source>
</evidence>
<dbReference type="InterPro" id="IPR011009">
    <property type="entry name" value="Kinase-like_dom_sf"/>
</dbReference>
<dbReference type="FunFam" id="1.10.510.10:FF:000571">
    <property type="entry name" value="Maternal embryonic leucine zipper kinase"/>
    <property type="match status" value="1"/>
</dbReference>
<dbReference type="AlphaFoldDB" id="A0A438IFN5"/>
<evidence type="ECO:0000256" key="1">
    <source>
        <dbReference type="ARBA" id="ARBA00006234"/>
    </source>
</evidence>
<keyword evidence="4 9" id="KW-0418">Kinase</keyword>
<keyword evidence="2" id="KW-0808">Transferase</keyword>
<name>A0A438IFN5_VITVI</name>
<protein>
    <submittedName>
        <fullName evidence="9">Serine/threonine-protein kinase ATG1a</fullName>
    </submittedName>
</protein>
<dbReference type="PROSITE" id="PS00107">
    <property type="entry name" value="PROTEIN_KINASE_ATP"/>
    <property type="match status" value="1"/>
</dbReference>
<dbReference type="GO" id="GO:0005524">
    <property type="term" value="F:ATP binding"/>
    <property type="evidence" value="ECO:0007669"/>
    <property type="project" value="UniProtKB-UniRule"/>
</dbReference>
<dbReference type="PROSITE" id="PS50011">
    <property type="entry name" value="PROTEIN_KINASE_DOM"/>
    <property type="match status" value="1"/>
</dbReference>
<feature type="binding site" evidence="7">
    <location>
        <position position="44"/>
    </location>
    <ligand>
        <name>ATP</name>
        <dbReference type="ChEBI" id="CHEBI:30616"/>
    </ligand>
</feature>
<dbReference type="InterPro" id="IPR000719">
    <property type="entry name" value="Prot_kinase_dom"/>
</dbReference>
<dbReference type="FunFam" id="3.30.200.20:FF:000042">
    <property type="entry name" value="Aurora kinase A"/>
    <property type="match status" value="1"/>
</dbReference>
<comment type="caution">
    <text evidence="9">The sequence shown here is derived from an EMBL/GenBank/DDBJ whole genome shotgun (WGS) entry which is preliminary data.</text>
</comment>
<gene>
    <name evidence="9" type="primary">ATG1A_1</name>
    <name evidence="9" type="ORF">CK203_028642</name>
</gene>
<comment type="function">
    <text evidence="6">CIPK serine-threonine protein kinases interact with CBL proteins. Binding of a CBL protein to the regulatory NAF domain of CIPK protein lead to the activation of the kinase in a calcium-dependent manner.</text>
</comment>
<dbReference type="Pfam" id="PF00069">
    <property type="entry name" value="Pkinase"/>
    <property type="match status" value="1"/>
</dbReference>
<evidence type="ECO:0000256" key="7">
    <source>
        <dbReference type="PROSITE-ProRule" id="PRU10141"/>
    </source>
</evidence>
<reference evidence="9 10" key="1">
    <citation type="journal article" date="2018" name="PLoS Genet.">
        <title>Population sequencing reveals clonal diversity and ancestral inbreeding in the grapevine cultivar Chardonnay.</title>
        <authorList>
            <person name="Roach M.J."/>
            <person name="Johnson D.L."/>
            <person name="Bohlmann J."/>
            <person name="van Vuuren H.J."/>
            <person name="Jones S.J."/>
            <person name="Pretorius I.S."/>
            <person name="Schmidt S.A."/>
            <person name="Borneman A.R."/>
        </authorList>
    </citation>
    <scope>NUCLEOTIDE SEQUENCE [LARGE SCALE GENOMIC DNA]</scope>
    <source>
        <strain evidence="10">cv. Chardonnay</strain>
        <tissue evidence="9">Leaf</tissue>
    </source>
</reference>